<keyword evidence="3 9" id="KW-0813">Transport</keyword>
<evidence type="ECO:0000256" key="5">
    <source>
        <dbReference type="ARBA" id="ARBA00022692"/>
    </source>
</evidence>
<dbReference type="InterPro" id="IPR000515">
    <property type="entry name" value="MetI-like"/>
</dbReference>
<feature type="transmembrane region" description="Helical" evidence="9">
    <location>
        <begin position="186"/>
        <end position="209"/>
    </location>
</feature>
<evidence type="ECO:0000256" key="1">
    <source>
        <dbReference type="ARBA" id="ARBA00004429"/>
    </source>
</evidence>
<proteinExistence type="inferred from homology"/>
<keyword evidence="11" id="KW-0614">Plasmid</keyword>
<reference evidence="11" key="1">
    <citation type="submission" date="2022-09" db="EMBL/GenBank/DDBJ databases">
        <title>Australian commercial rhizobial inoculants.</title>
        <authorList>
            <person name="Kohlmeier M.G."/>
            <person name="O'Hara G.W."/>
            <person name="Colombi E."/>
            <person name="Ramsay J.P."/>
            <person name="Terpolilli J."/>
        </authorList>
    </citation>
    <scope>NUCLEOTIDE SEQUENCE</scope>
    <source>
        <strain evidence="11">WSM1592</strain>
        <plasmid evidence="11">pWSM1592_3</plasmid>
    </source>
</reference>
<dbReference type="PROSITE" id="PS50928">
    <property type="entry name" value="ABC_TM1"/>
    <property type="match status" value="1"/>
</dbReference>
<sequence>MDALFNQLDQLLPLLTRGAGVTISIAAQSMVVAIALAFVTGMARRSSSRIIRQVALVYVELFRGTSLLVQLFVLYFVLPIYGIRLPAEVAAILGLGLNQGAYGSEIVRSAIDNISTGQIEAARALSLPRIITFWKIILPQAVIIMLPSFGNLAIETVKATALVSLITIPELTFFGKSLIYSTGQTFLVWASVVIAYLAINTPLNLLVLWAERKAGHYREASRGV</sequence>
<comment type="similarity">
    <text evidence="2">Belongs to the binding-protein-dependent transport system permease family. HisMQ subfamily.</text>
</comment>
<comment type="subcellular location">
    <subcellularLocation>
        <location evidence="1">Cell inner membrane</location>
        <topology evidence="1">Multi-pass membrane protein</topology>
    </subcellularLocation>
    <subcellularLocation>
        <location evidence="9">Cell membrane</location>
        <topology evidence="9">Multi-pass membrane protein</topology>
    </subcellularLocation>
</comment>
<dbReference type="PANTHER" id="PTHR30614:SF0">
    <property type="entry name" value="L-CYSTINE TRANSPORT SYSTEM PERMEASE PROTEIN TCYL"/>
    <property type="match status" value="1"/>
</dbReference>
<keyword evidence="6" id="KW-0029">Amino-acid transport</keyword>
<evidence type="ECO:0000256" key="8">
    <source>
        <dbReference type="ARBA" id="ARBA00023136"/>
    </source>
</evidence>
<evidence type="ECO:0000313" key="12">
    <source>
        <dbReference type="Proteomes" id="UP001060123"/>
    </source>
</evidence>
<dbReference type="InterPro" id="IPR014342">
    <property type="entry name" value="Ectoine_EhuC"/>
</dbReference>
<evidence type="ECO:0000256" key="4">
    <source>
        <dbReference type="ARBA" id="ARBA00022475"/>
    </source>
</evidence>
<accession>A0ABY5XZM6</accession>
<dbReference type="NCBIfam" id="TIGR03004">
    <property type="entry name" value="ectoine_ehuC"/>
    <property type="match status" value="1"/>
</dbReference>
<dbReference type="CDD" id="cd06261">
    <property type="entry name" value="TM_PBP2"/>
    <property type="match status" value="1"/>
</dbReference>
<keyword evidence="7 9" id="KW-1133">Transmembrane helix</keyword>
<dbReference type="InterPro" id="IPR043429">
    <property type="entry name" value="ArtM/GltK/GlnP/TcyL/YhdX-like"/>
</dbReference>
<dbReference type="EMBL" id="CP104146">
    <property type="protein sequence ID" value="UWU19506.1"/>
    <property type="molecule type" value="Genomic_DNA"/>
</dbReference>
<keyword evidence="8 9" id="KW-0472">Membrane</keyword>
<feature type="transmembrane region" description="Helical" evidence="9">
    <location>
        <begin position="133"/>
        <end position="154"/>
    </location>
</feature>
<evidence type="ECO:0000313" key="11">
    <source>
        <dbReference type="EMBL" id="UWU19506.1"/>
    </source>
</evidence>
<keyword evidence="4" id="KW-1003">Cell membrane</keyword>
<evidence type="ECO:0000256" key="6">
    <source>
        <dbReference type="ARBA" id="ARBA00022970"/>
    </source>
</evidence>
<keyword evidence="12" id="KW-1185">Reference proteome</keyword>
<organism evidence="11 12">
    <name type="scientific">Rhizobium sullae</name>
    <name type="common">Rhizobium hedysari</name>
    <dbReference type="NCBI Taxonomy" id="50338"/>
    <lineage>
        <taxon>Bacteria</taxon>
        <taxon>Pseudomonadati</taxon>
        <taxon>Pseudomonadota</taxon>
        <taxon>Alphaproteobacteria</taxon>
        <taxon>Hyphomicrobiales</taxon>
        <taxon>Rhizobiaceae</taxon>
        <taxon>Rhizobium/Agrobacterium group</taxon>
        <taxon>Rhizobium</taxon>
    </lineage>
</organism>
<feature type="transmembrane region" description="Helical" evidence="9">
    <location>
        <begin position="161"/>
        <end position="180"/>
    </location>
</feature>
<protein>
    <submittedName>
        <fullName evidence="11">Ectoine/hydroxyectoine ABC transporter permease subunit EhuC</fullName>
    </submittedName>
</protein>
<dbReference type="Gene3D" id="1.10.3720.10">
    <property type="entry name" value="MetI-like"/>
    <property type="match status" value="1"/>
</dbReference>
<dbReference type="InterPro" id="IPR035906">
    <property type="entry name" value="MetI-like_sf"/>
</dbReference>
<dbReference type="Proteomes" id="UP001060123">
    <property type="component" value="Plasmid pWSM1592_3"/>
</dbReference>
<gene>
    <name evidence="11" type="primary">ehuC</name>
    <name evidence="11" type="ORF">N2599_37440</name>
</gene>
<dbReference type="InterPro" id="IPR010065">
    <property type="entry name" value="AA_ABC_transptr_permease_3TM"/>
</dbReference>
<evidence type="ECO:0000256" key="3">
    <source>
        <dbReference type="ARBA" id="ARBA00022448"/>
    </source>
</evidence>
<feature type="domain" description="ABC transmembrane type-1" evidence="10">
    <location>
        <begin position="19"/>
        <end position="207"/>
    </location>
</feature>
<evidence type="ECO:0000256" key="7">
    <source>
        <dbReference type="ARBA" id="ARBA00022989"/>
    </source>
</evidence>
<evidence type="ECO:0000259" key="10">
    <source>
        <dbReference type="PROSITE" id="PS50928"/>
    </source>
</evidence>
<geneLocation type="plasmid" evidence="11 12">
    <name>pWSM1592_3</name>
</geneLocation>
<evidence type="ECO:0000256" key="9">
    <source>
        <dbReference type="RuleBase" id="RU363032"/>
    </source>
</evidence>
<dbReference type="Pfam" id="PF00528">
    <property type="entry name" value="BPD_transp_1"/>
    <property type="match status" value="1"/>
</dbReference>
<dbReference type="PANTHER" id="PTHR30614">
    <property type="entry name" value="MEMBRANE COMPONENT OF AMINO ACID ABC TRANSPORTER"/>
    <property type="match status" value="1"/>
</dbReference>
<dbReference type="NCBIfam" id="TIGR01726">
    <property type="entry name" value="HEQRo_perm_3TM"/>
    <property type="match status" value="1"/>
</dbReference>
<evidence type="ECO:0000256" key="2">
    <source>
        <dbReference type="ARBA" id="ARBA00010072"/>
    </source>
</evidence>
<name>A0ABY5XZM6_RHISU</name>
<feature type="transmembrane region" description="Helical" evidence="9">
    <location>
        <begin position="20"/>
        <end position="43"/>
    </location>
</feature>
<keyword evidence="5 9" id="KW-0812">Transmembrane</keyword>
<dbReference type="SUPFAM" id="SSF161098">
    <property type="entry name" value="MetI-like"/>
    <property type="match status" value="1"/>
</dbReference>
<feature type="transmembrane region" description="Helical" evidence="9">
    <location>
        <begin position="55"/>
        <end position="78"/>
    </location>
</feature>